<gene>
    <name evidence="3" type="ORF">HOLleu_01568</name>
</gene>
<feature type="region of interest" description="Disordered" evidence="1">
    <location>
        <begin position="640"/>
        <end position="702"/>
    </location>
</feature>
<feature type="compositionally biased region" description="Low complexity" evidence="1">
    <location>
        <begin position="474"/>
        <end position="485"/>
    </location>
</feature>
<evidence type="ECO:0000313" key="4">
    <source>
        <dbReference type="Proteomes" id="UP001152320"/>
    </source>
</evidence>
<dbReference type="GO" id="GO:0008168">
    <property type="term" value="F:methyltransferase activity"/>
    <property type="evidence" value="ECO:0007669"/>
    <property type="project" value="UniProtKB-KW"/>
</dbReference>
<accession>A0A9Q1CNK9</accession>
<protein>
    <submittedName>
        <fullName evidence="3">N-lysine methyltransferase KMT5A</fullName>
    </submittedName>
</protein>
<dbReference type="InterPro" id="IPR001214">
    <property type="entry name" value="SET_dom"/>
</dbReference>
<feature type="compositionally biased region" description="Acidic residues" evidence="1">
    <location>
        <begin position="671"/>
        <end position="689"/>
    </location>
</feature>
<feature type="compositionally biased region" description="Basic residues" evidence="1">
    <location>
        <begin position="612"/>
        <end position="624"/>
    </location>
</feature>
<feature type="compositionally biased region" description="Polar residues" evidence="1">
    <location>
        <begin position="555"/>
        <end position="565"/>
    </location>
</feature>
<dbReference type="PROSITE" id="PS50280">
    <property type="entry name" value="SET"/>
    <property type="match status" value="1"/>
</dbReference>
<name>A0A9Q1CNK9_HOLLE</name>
<feature type="compositionally biased region" description="Basic and acidic residues" evidence="1">
    <location>
        <begin position="448"/>
        <end position="463"/>
    </location>
</feature>
<dbReference type="PANTHER" id="PTHR33480">
    <property type="entry name" value="SET DOMAIN-CONTAINING PROTEIN-RELATED"/>
    <property type="match status" value="1"/>
</dbReference>
<feature type="compositionally biased region" description="Basic and acidic residues" evidence="1">
    <location>
        <begin position="591"/>
        <end position="600"/>
    </location>
</feature>
<reference evidence="3" key="1">
    <citation type="submission" date="2021-10" db="EMBL/GenBank/DDBJ databases">
        <title>Tropical sea cucumber genome reveals ecological adaptation and Cuvierian tubules defense mechanism.</title>
        <authorList>
            <person name="Chen T."/>
        </authorList>
    </citation>
    <scope>NUCLEOTIDE SEQUENCE</scope>
    <source>
        <strain evidence="3">Nanhai2018</strain>
        <tissue evidence="3">Muscle</tissue>
    </source>
</reference>
<feature type="compositionally biased region" description="Acidic residues" evidence="1">
    <location>
        <begin position="641"/>
        <end position="650"/>
    </location>
</feature>
<dbReference type="SUPFAM" id="SSF82199">
    <property type="entry name" value="SET domain"/>
    <property type="match status" value="1"/>
</dbReference>
<feature type="region of interest" description="Disordered" evidence="1">
    <location>
        <begin position="532"/>
        <end position="624"/>
    </location>
</feature>
<keyword evidence="4" id="KW-1185">Reference proteome</keyword>
<dbReference type="SMART" id="SM00317">
    <property type="entry name" value="SET"/>
    <property type="match status" value="1"/>
</dbReference>
<keyword evidence="3" id="KW-0489">Methyltransferase</keyword>
<dbReference type="InterPro" id="IPR046341">
    <property type="entry name" value="SET_dom_sf"/>
</dbReference>
<proteinExistence type="predicted"/>
<dbReference type="OrthoDB" id="5376140at2759"/>
<dbReference type="EMBL" id="JAIZAY010000001">
    <property type="protein sequence ID" value="KAJ8049022.1"/>
    <property type="molecule type" value="Genomic_DNA"/>
</dbReference>
<evidence type="ECO:0000313" key="3">
    <source>
        <dbReference type="EMBL" id="KAJ8049022.1"/>
    </source>
</evidence>
<feature type="compositionally biased region" description="Basic residues" evidence="1">
    <location>
        <begin position="579"/>
        <end position="590"/>
    </location>
</feature>
<keyword evidence="3" id="KW-0808">Transferase</keyword>
<dbReference type="GO" id="GO:0032259">
    <property type="term" value="P:methylation"/>
    <property type="evidence" value="ECO:0007669"/>
    <property type="project" value="UniProtKB-KW"/>
</dbReference>
<feature type="region of interest" description="Disordered" evidence="1">
    <location>
        <begin position="1283"/>
        <end position="1355"/>
    </location>
</feature>
<evidence type="ECO:0000259" key="2">
    <source>
        <dbReference type="PROSITE" id="PS50280"/>
    </source>
</evidence>
<organism evidence="3 4">
    <name type="scientific">Holothuria leucospilota</name>
    <name type="common">Black long sea cucumber</name>
    <name type="synonym">Mertensiothuria leucospilota</name>
    <dbReference type="NCBI Taxonomy" id="206669"/>
    <lineage>
        <taxon>Eukaryota</taxon>
        <taxon>Metazoa</taxon>
        <taxon>Echinodermata</taxon>
        <taxon>Eleutherozoa</taxon>
        <taxon>Echinozoa</taxon>
        <taxon>Holothuroidea</taxon>
        <taxon>Aspidochirotacea</taxon>
        <taxon>Aspidochirotida</taxon>
        <taxon>Holothuriidae</taxon>
        <taxon>Holothuria</taxon>
    </lineage>
</organism>
<comment type="caution">
    <text evidence="3">The sequence shown here is derived from an EMBL/GenBank/DDBJ whole genome shotgun (WGS) entry which is preliminary data.</text>
</comment>
<dbReference type="Proteomes" id="UP001152320">
    <property type="component" value="Chromosome 1"/>
</dbReference>
<feature type="domain" description="SET" evidence="2">
    <location>
        <begin position="1"/>
        <end position="132"/>
    </location>
</feature>
<dbReference type="PANTHER" id="PTHR33480:SF1">
    <property type="entry name" value="TYR RECOMBINASE DOMAIN-CONTAINING PROTEIN"/>
    <property type="match status" value="1"/>
</dbReference>
<dbReference type="Gene3D" id="2.170.270.10">
    <property type="entry name" value="SET domain"/>
    <property type="match status" value="1"/>
</dbReference>
<dbReference type="Pfam" id="PF00856">
    <property type="entry name" value="SET"/>
    <property type="match status" value="1"/>
</dbReference>
<feature type="region of interest" description="Disordered" evidence="1">
    <location>
        <begin position="421"/>
        <end position="485"/>
    </location>
</feature>
<evidence type="ECO:0000256" key="1">
    <source>
        <dbReference type="SAM" id="MobiDB-lite"/>
    </source>
</evidence>
<sequence>MATTESMLFAIRVLPEKGRAVFTKKEFQKGDFLLKYHGELIDAEEGYRRDDVKETGFRFFFNYKRKKMCVDASEEPKNGDTFQFGRLVNHCRSRKETNSKVKVVEGEDNKPELHLIASRTIPVNSEVLYNYGLPYSYQFPPPVCFAEAVTETGSQEQNTETSHNIMTEHEAECNYTQEPVVEKIIHEINTDTIHGGIRTAGQDAECNSIKEPVLEEIVQEKHTDISDGGIPTEHAAKSKSTQETILEKINPEINTGTFDGDIPAEQEAECNSTQEPVLGKMVQEINRGTFDGGIRTEQEAECNNTQEQVLGKMVQEINRDTFDGGIQTEQEAECNSTQEPVLGKMVQEINTDNFDGGTQTEQEAECNSTQETVMEKIVQEINTGTFDGGIPAEQEAECNSTQESVLDKILQEIDTDNLDGGIPTEQEAECNSTQEPALENISPGQTAESRDRYTQEASHIDESPKEDEETCELISSSVPESDISDSQLSEVIPLLHPFSLARHRVTREASPLHGMEFPNEEEDTFDVTSARGVENSDDMDNSHDPDYLLVDQSEDSSSSDATTKTPKAVKVANKEKKVVKGKGPIKRKLRGDRMKEHDEVQDLSDEEEFKASKKSKLKSKKTKKRKLYKQRKLHELRDWKDEEDTEEDTVSDAVKKSKNSKKKMVWKETDSSSDEEEFETQSSSEEEDCATGGDVQLAGKSKEGKRKWDSRDYCLYCGEPFAKVFRHCCLKHGKEELVVEINGLSLHGSDRKAKIALLRNRGNLRHNKEVWETGEGQIRPRKRPTALDKAVSSDYLPCEFCDGSFKKDGLWKHQKVCSHRGKRKHMHRVQSVAKMLVPSSCGSADDALNIKVLSRMQADVVAREVRDDPDIIEFGKKLLSSHPEDHHGLLISQRMRDLARLSIQASQIDPSITCMRDCIDPDKFDTIIKAVKEIAGFDETSRSYTTPSYARNIGYDIDKIAAIVHSAAIKANGGKGESILMTKAKRFQILKGNDWSSSVSSAAQHTLDKRSINKPKLQPMASDIQKLTQYLRSNSERHKEELKKDTTSTNNWNELCKMTLAHLNLFNRRRSGEIERLRLDQYKKLTNDMDSIPEEVYQSLGSVEKALVRKFHRVEIPGKRGRTVPVLMTESMVETVNLLNATRCSVKVSFSNPYVFARPYFDSQFPVPANDCLRKYAQDCGASKPELIRSSKLRKHVATMSQILSLKENEMDLLAAYMGHDIRIHRDFYRLPESTMQVAKVSKILIMMEEGTIHKFKGKSLDDIDVCLEGCKYTDYTVSLDFTDDGNSSNDDNREASPGSDHTSFDQDIQEAADDGNSSNEDNHEASPDSDSFDQDTQEEVSSAGSGTNGKRRNYAMRKPWETEEKGCVCEFFKKELDTGVTPSYKQCIAAQKKYPILKTRKWSTIKDFVVAERRRRTRKLQKK</sequence>